<dbReference type="Pfam" id="PF12678">
    <property type="entry name" value="zf-rbx1"/>
    <property type="match status" value="1"/>
</dbReference>
<dbReference type="Proteomes" id="UP000053664">
    <property type="component" value="Unassembled WGS sequence"/>
</dbReference>
<name>A0A061H4E5_9BASI</name>
<dbReference type="SUPFAM" id="SSF57850">
    <property type="entry name" value="RING/U-box"/>
    <property type="match status" value="1"/>
</dbReference>
<dbReference type="CDD" id="cd16448">
    <property type="entry name" value="RING-H2"/>
    <property type="match status" value="1"/>
</dbReference>
<keyword evidence="8" id="KW-0472">Membrane</keyword>
<feature type="transmembrane region" description="Helical" evidence="8">
    <location>
        <begin position="219"/>
        <end position="239"/>
    </location>
</feature>
<evidence type="ECO:0000256" key="7">
    <source>
        <dbReference type="SAM" id="MobiDB-lite"/>
    </source>
</evidence>
<dbReference type="RefSeq" id="XP_007880711.1">
    <property type="nucleotide sequence ID" value="XM_007882520.1"/>
</dbReference>
<dbReference type="HOGENOM" id="CLU_031906_0_0_1"/>
<feature type="transmembrane region" description="Helical" evidence="8">
    <location>
        <begin position="61"/>
        <end position="82"/>
    </location>
</feature>
<keyword evidence="4" id="KW-0833">Ubl conjugation pathway</keyword>
<feature type="transmembrane region" description="Helical" evidence="8">
    <location>
        <begin position="102"/>
        <end position="125"/>
    </location>
</feature>
<dbReference type="PROSITE" id="PS50089">
    <property type="entry name" value="ZF_RING_2"/>
    <property type="match status" value="1"/>
</dbReference>
<dbReference type="InterPro" id="IPR013083">
    <property type="entry name" value="Znf_RING/FYVE/PHD"/>
</dbReference>
<evidence type="ECO:0000256" key="1">
    <source>
        <dbReference type="ARBA" id="ARBA00004906"/>
    </source>
</evidence>
<keyword evidence="5" id="KW-0862">Zinc</keyword>
<dbReference type="AlphaFoldDB" id="A0A061H4E5"/>
<sequence length="538" mass="58003">MSSPSTAAYRPPQAIDVASGDRNLAANDNDNDTVANARRVRRNLLRATWNGIGQLTRWRKFVLLSRLGVALVQVLAFTPVLFLGSSHGGSYTPGEYCNPQPMFIYLLLHVLRLVATIPCDLYLGLSPHRAAGAQRLSPIARERLERERPIGSILWDSRINKLSNIFTLLNIVLFVVGNLVVFQSTECSEPPADSVALFFTCLTALIISYLILLEITILLVLLVCALPLLIVILRALGLGDRAQQLGIKPATAKVDQEEVDKRVKLVYFAPAKEEREGADATDAGGSKRTSLDQVERAFAGNAQIGSGEDSPGGSRLSALMAASIPLPPSRPGSPVEEVASPSTDAAGPALARTTTRASSVAAKHRLPGGLGRLQRLFWSRRAATRPIAGGGGGDATPRKEAPAPAKRVEDIPKHRRRKLAHPLLEIPAHRATCAICLSDFEEPSLDLADPEPEPLRHLDCGHVLHKSCVDEWFTTVSARCPICQKSIVTSAPSGEPVEPARGDQDADRDVEAQQGRDGAVDNSVPQIPMTVLRPRSVT</sequence>
<keyword evidence="3 6" id="KW-0863">Zinc-finger</keyword>
<gene>
    <name evidence="10" type="ORF">PFL1_04991</name>
</gene>
<keyword evidence="8" id="KW-1133">Transmembrane helix</keyword>
<dbReference type="eggNOG" id="KOG0800">
    <property type="taxonomic scope" value="Eukaryota"/>
</dbReference>
<proteinExistence type="predicted"/>
<feature type="transmembrane region" description="Helical" evidence="8">
    <location>
        <begin position="162"/>
        <end position="182"/>
    </location>
</feature>
<evidence type="ECO:0000256" key="3">
    <source>
        <dbReference type="ARBA" id="ARBA00022771"/>
    </source>
</evidence>
<reference evidence="10 11" key="1">
    <citation type="journal article" date="2013" name="Plant Cell">
        <title>The transition from a phytopathogenic smut ancestor to an anamorphic biocontrol agent deciphered by comparative whole-genome analysis.</title>
        <authorList>
            <person name="Lefebvre F."/>
            <person name="Joly D.L."/>
            <person name="Labbe C."/>
            <person name="Teichmann B."/>
            <person name="Linning R."/>
            <person name="Belzile F."/>
            <person name="Bakkeren G."/>
            <person name="Belanger R.R."/>
        </authorList>
    </citation>
    <scope>NUCLEOTIDE SEQUENCE [LARGE SCALE GENOMIC DNA]</scope>
    <source>
        <strain evidence="10 11">PF-1</strain>
    </source>
</reference>
<feature type="region of interest" description="Disordered" evidence="7">
    <location>
        <begin position="489"/>
        <end position="538"/>
    </location>
</feature>
<dbReference type="KEGG" id="pfp:PFL1_04991"/>
<dbReference type="PANTHER" id="PTHR46225">
    <property type="entry name" value="C3H4 TYPE ZINC FINGER PROTEIN"/>
    <property type="match status" value="1"/>
</dbReference>
<feature type="domain" description="RING-type" evidence="9">
    <location>
        <begin position="433"/>
        <end position="484"/>
    </location>
</feature>
<dbReference type="InterPro" id="IPR001841">
    <property type="entry name" value="Znf_RING"/>
</dbReference>
<evidence type="ECO:0000256" key="5">
    <source>
        <dbReference type="ARBA" id="ARBA00022833"/>
    </source>
</evidence>
<evidence type="ECO:0000256" key="4">
    <source>
        <dbReference type="ARBA" id="ARBA00022786"/>
    </source>
</evidence>
<feature type="compositionally biased region" description="Basic and acidic residues" evidence="7">
    <location>
        <begin position="498"/>
        <end position="511"/>
    </location>
</feature>
<protein>
    <recommendedName>
        <fullName evidence="9">RING-type domain-containing protein</fullName>
    </recommendedName>
</protein>
<evidence type="ECO:0000313" key="11">
    <source>
        <dbReference type="Proteomes" id="UP000053664"/>
    </source>
</evidence>
<dbReference type="OrthoDB" id="8062037at2759"/>
<feature type="region of interest" description="Disordered" evidence="7">
    <location>
        <begin position="323"/>
        <end position="349"/>
    </location>
</feature>
<dbReference type="InterPro" id="IPR024766">
    <property type="entry name" value="Znf_RING_H2"/>
</dbReference>
<dbReference type="PANTHER" id="PTHR46225:SF19">
    <property type="entry name" value="RING-TYPE DOMAIN-CONTAINING PROTEIN"/>
    <property type="match status" value="1"/>
</dbReference>
<dbReference type="GO" id="GO:0051603">
    <property type="term" value="P:proteolysis involved in protein catabolic process"/>
    <property type="evidence" value="ECO:0007669"/>
    <property type="project" value="UniProtKB-ARBA"/>
</dbReference>
<dbReference type="UniPathway" id="UPA00143"/>
<keyword evidence="8" id="KW-0812">Transmembrane</keyword>
<feature type="region of interest" description="Disordered" evidence="7">
    <location>
        <begin position="385"/>
        <end position="410"/>
    </location>
</feature>
<evidence type="ECO:0000256" key="6">
    <source>
        <dbReference type="PROSITE-ProRule" id="PRU00175"/>
    </source>
</evidence>
<dbReference type="SMART" id="SM00184">
    <property type="entry name" value="RING"/>
    <property type="match status" value="1"/>
</dbReference>
<dbReference type="GO" id="GO:0016567">
    <property type="term" value="P:protein ubiquitination"/>
    <property type="evidence" value="ECO:0007669"/>
    <property type="project" value="UniProtKB-UniPathway"/>
</dbReference>
<dbReference type="GO" id="GO:0008270">
    <property type="term" value="F:zinc ion binding"/>
    <property type="evidence" value="ECO:0007669"/>
    <property type="project" value="UniProtKB-KW"/>
</dbReference>
<feature type="transmembrane region" description="Helical" evidence="8">
    <location>
        <begin position="194"/>
        <end position="212"/>
    </location>
</feature>
<comment type="pathway">
    <text evidence="1">Protein modification; protein ubiquitination.</text>
</comment>
<dbReference type="EMBL" id="KE361639">
    <property type="protein sequence ID" value="EPQ27453.1"/>
    <property type="molecule type" value="Genomic_DNA"/>
</dbReference>
<evidence type="ECO:0000313" key="10">
    <source>
        <dbReference type="EMBL" id="EPQ27453.1"/>
    </source>
</evidence>
<evidence type="ECO:0000256" key="2">
    <source>
        <dbReference type="ARBA" id="ARBA00022723"/>
    </source>
</evidence>
<evidence type="ECO:0000259" key="9">
    <source>
        <dbReference type="PROSITE" id="PS50089"/>
    </source>
</evidence>
<feature type="compositionally biased region" description="Basic and acidic residues" evidence="7">
    <location>
        <begin position="396"/>
        <end position="410"/>
    </location>
</feature>
<organism evidence="10 11">
    <name type="scientific">Pseudozyma flocculosa PF-1</name>
    <dbReference type="NCBI Taxonomy" id="1277687"/>
    <lineage>
        <taxon>Eukaryota</taxon>
        <taxon>Fungi</taxon>
        <taxon>Dikarya</taxon>
        <taxon>Basidiomycota</taxon>
        <taxon>Ustilaginomycotina</taxon>
        <taxon>Ustilaginomycetes</taxon>
        <taxon>Ustilaginales</taxon>
        <taxon>Ustilaginaceae</taxon>
        <taxon>Pseudozyma</taxon>
    </lineage>
</organism>
<accession>A0A061H4E5</accession>
<dbReference type="Gene3D" id="3.30.40.10">
    <property type="entry name" value="Zinc/RING finger domain, C3HC4 (zinc finger)"/>
    <property type="match status" value="1"/>
</dbReference>
<evidence type="ECO:0000256" key="8">
    <source>
        <dbReference type="SAM" id="Phobius"/>
    </source>
</evidence>
<keyword evidence="2" id="KW-0479">Metal-binding</keyword>
<dbReference type="GeneID" id="19319090"/>